<evidence type="ECO:0000313" key="2">
    <source>
        <dbReference type="Proteomes" id="UP000701702"/>
    </source>
</evidence>
<dbReference type="Proteomes" id="UP000701702">
    <property type="component" value="Unassembled WGS sequence"/>
</dbReference>
<protein>
    <submittedName>
        <fullName evidence="1">Uncharacterized protein</fullName>
    </submittedName>
</protein>
<keyword evidence="2" id="KW-1185">Reference proteome</keyword>
<organism evidence="1 2">
    <name type="scientific">Cupriavidus pinatubonensis</name>
    <dbReference type="NCBI Taxonomy" id="248026"/>
    <lineage>
        <taxon>Bacteria</taxon>
        <taxon>Pseudomonadati</taxon>
        <taxon>Pseudomonadota</taxon>
        <taxon>Betaproteobacteria</taxon>
        <taxon>Burkholderiales</taxon>
        <taxon>Burkholderiaceae</taxon>
        <taxon>Cupriavidus</taxon>
    </lineage>
</organism>
<sequence>MRSGELPGTAASCHNIKEGCVPSFFMVAGYRLCSRKNSHIIALASGPVAL</sequence>
<reference evidence="1 2" key="1">
    <citation type="submission" date="2021-08" db="EMBL/GenBank/DDBJ databases">
        <authorList>
            <person name="Peeters C."/>
        </authorList>
    </citation>
    <scope>NUCLEOTIDE SEQUENCE [LARGE SCALE GENOMIC DNA]</scope>
    <source>
        <strain evidence="1 2">LMG 23994</strain>
    </source>
</reference>
<accession>A0ABN7YIP1</accession>
<dbReference type="EMBL" id="CAJZAF010000012">
    <property type="protein sequence ID" value="CAG9173353.1"/>
    <property type="molecule type" value="Genomic_DNA"/>
</dbReference>
<proteinExistence type="predicted"/>
<name>A0ABN7YIP1_9BURK</name>
<gene>
    <name evidence="1" type="ORF">LMG23994_02621</name>
</gene>
<evidence type="ECO:0000313" key="1">
    <source>
        <dbReference type="EMBL" id="CAG9173353.1"/>
    </source>
</evidence>
<comment type="caution">
    <text evidence="1">The sequence shown here is derived from an EMBL/GenBank/DDBJ whole genome shotgun (WGS) entry which is preliminary data.</text>
</comment>